<evidence type="ECO:0000313" key="2">
    <source>
        <dbReference type="EMBL" id="CAB4174726.1"/>
    </source>
</evidence>
<evidence type="ECO:0000313" key="4">
    <source>
        <dbReference type="EMBL" id="CAB4204419.1"/>
    </source>
</evidence>
<sequence length="312" mass="35773">MSNVVDVPTDVAATAEAARELHALLYPPETPMIQLPTEEPTDALQNDVNQATFEQEEEEKYEARYKSLMGKFKKATEEAAQLKEQLAARSTLPTEDAPIDENTKRKNEILAKLNEEYPEELIENLRALQRIEAEEVTRQYMQPLEQKAQSVEDVQHATAQQEFIGYLEKKAPNWQNIWTVADELKHGQEPSNDRIAEYLLSPDPSGLYTNYDLVHAYNNEWEADRLAIVCNNFDKQNVVIPPPRNIQREAMVAPSRIRSQPSVNTQDNKKIWTMAEFSQFQVDARNDRYDEATKAALWEDVQKALAEGRIRG</sequence>
<evidence type="ECO:0000313" key="3">
    <source>
        <dbReference type="EMBL" id="CAB4186253.1"/>
    </source>
</evidence>
<dbReference type="EMBL" id="LR797345">
    <property type="protein sequence ID" value="CAB4204419.1"/>
    <property type="molecule type" value="Genomic_DNA"/>
</dbReference>
<proteinExistence type="predicted"/>
<keyword evidence="1" id="KW-0175">Coiled coil</keyword>
<reference evidence="4" key="1">
    <citation type="submission" date="2020-05" db="EMBL/GenBank/DDBJ databases">
        <authorList>
            <person name="Chiriac C."/>
            <person name="Salcher M."/>
            <person name="Ghai R."/>
            <person name="Kavagutti S V."/>
        </authorList>
    </citation>
    <scope>NUCLEOTIDE SEQUENCE</scope>
</reference>
<name>A0A6J5S7B9_9CAUD</name>
<protein>
    <submittedName>
        <fullName evidence="4">Uncharacterized protein</fullName>
    </submittedName>
</protein>
<feature type="coiled-coil region" evidence="1">
    <location>
        <begin position="58"/>
        <end position="85"/>
    </location>
</feature>
<accession>A0A6J5S7B9</accession>
<gene>
    <name evidence="3" type="ORF">UFOVP1138_42</name>
    <name evidence="4" type="ORF">UFOVP1394_39</name>
    <name evidence="2" type="ORF">UFOVP975_79</name>
</gene>
<evidence type="ECO:0000256" key="1">
    <source>
        <dbReference type="SAM" id="Coils"/>
    </source>
</evidence>
<dbReference type="EMBL" id="LR797086">
    <property type="protein sequence ID" value="CAB4186253.1"/>
    <property type="molecule type" value="Genomic_DNA"/>
</dbReference>
<dbReference type="EMBL" id="LR796921">
    <property type="protein sequence ID" value="CAB4174726.1"/>
    <property type="molecule type" value="Genomic_DNA"/>
</dbReference>
<organism evidence="4">
    <name type="scientific">uncultured Caudovirales phage</name>
    <dbReference type="NCBI Taxonomy" id="2100421"/>
    <lineage>
        <taxon>Viruses</taxon>
        <taxon>Duplodnaviria</taxon>
        <taxon>Heunggongvirae</taxon>
        <taxon>Uroviricota</taxon>
        <taxon>Caudoviricetes</taxon>
        <taxon>Peduoviridae</taxon>
        <taxon>Maltschvirus</taxon>
        <taxon>Maltschvirus maltsch</taxon>
    </lineage>
</organism>